<dbReference type="EMBL" id="JAEEGC010000137">
    <property type="protein sequence ID" value="MBV7275865.1"/>
    <property type="molecule type" value="Genomic_DNA"/>
</dbReference>
<dbReference type="InterPro" id="IPR019405">
    <property type="entry name" value="Lactonase_7-beta_prop"/>
</dbReference>
<sequence length="461" mass="49239">MPVLAYIPSVDVEVIDTSTNTVIGTFVAGANPSGVAITPNGNFVFVTNNFSNDVTVADTSNNRHIAYIRVGELPEGIAITPNGRFAYVANIFSDNVSVINVITLTVVATIPVGHFPEGVAISPNGNFAYVTNAMSNNVSVIDTSTNTVITTIPVGAFPIGIAASPENLIYVCNEDDKTISVIDFFTNKVIDTIHLNGVPSNLAVRPNRQYVYVTIGDLNTVDIIFTGNNSVVATVEVGSLPSGIAFTPDGNFAYVTNLGSSDISVIDAASNTVVDIIPVYAPMNIAIANVPKSPTPSPSGKICIETTRIFDSCAFEEQKQKTFNLPNSIEDQCIHCKVTETKYSILDITKIDEQQDLVNVKLRIEAILGFISNCSNDPIFKKVVYFDKNIILTAPEGSDVSCDINATACECIQSNCSHKLTCTVKIVAVVKSKKLVQIQVPFLGNCEPSSCSSPCNNSTTE</sequence>
<dbReference type="Pfam" id="PF10282">
    <property type="entry name" value="Lactonase"/>
    <property type="match status" value="1"/>
</dbReference>
<dbReference type="Proteomes" id="UP000694308">
    <property type="component" value="Unassembled WGS sequence"/>
</dbReference>
<dbReference type="NCBIfam" id="TIGR02276">
    <property type="entry name" value="beta_rpt_yvtn"/>
    <property type="match status" value="5"/>
</dbReference>
<evidence type="ECO:0000313" key="1">
    <source>
        <dbReference type="EMBL" id="MBV7275865.1"/>
    </source>
</evidence>
<evidence type="ECO:0000313" key="2">
    <source>
        <dbReference type="Proteomes" id="UP000694308"/>
    </source>
</evidence>
<reference evidence="1" key="1">
    <citation type="submission" date="2020-12" db="EMBL/GenBank/DDBJ databases">
        <title>Clostridium thailandense sp. nov., a novel acetogenic bacterium isolated from peat land soil in Thailand.</title>
        <authorList>
            <person name="Chaikitkaew S."/>
            <person name="Birkeland N.K."/>
        </authorList>
    </citation>
    <scope>NUCLEOTIDE SEQUENCE</scope>
    <source>
        <strain evidence="1">PL3</strain>
    </source>
</reference>
<dbReference type="PANTHER" id="PTHR47197:SF3">
    <property type="entry name" value="DIHYDRO-HEME D1 DEHYDROGENASE"/>
    <property type="match status" value="1"/>
</dbReference>
<proteinExistence type="predicted"/>
<dbReference type="RefSeq" id="WP_218322906.1">
    <property type="nucleotide sequence ID" value="NZ_JAEEGC010000137.1"/>
</dbReference>
<comment type="caution">
    <text evidence="1">The sequence shown here is derived from an EMBL/GenBank/DDBJ whole genome shotgun (WGS) entry which is preliminary data.</text>
</comment>
<dbReference type="AlphaFoldDB" id="A0A949TNX3"/>
<name>A0A949TNX3_9CLOT</name>
<keyword evidence="2" id="KW-1185">Reference proteome</keyword>
<protein>
    <submittedName>
        <fullName evidence="1">YncE family protein</fullName>
    </submittedName>
</protein>
<gene>
    <name evidence="1" type="ORF">I6U48_23500</name>
</gene>
<accession>A0A949TNX3</accession>
<dbReference type="PANTHER" id="PTHR47197">
    <property type="entry name" value="PROTEIN NIRF"/>
    <property type="match status" value="1"/>
</dbReference>
<organism evidence="1 2">
    <name type="scientific">Clostridium thailandense</name>
    <dbReference type="NCBI Taxonomy" id="2794346"/>
    <lineage>
        <taxon>Bacteria</taxon>
        <taxon>Bacillati</taxon>
        <taxon>Bacillota</taxon>
        <taxon>Clostridia</taxon>
        <taxon>Eubacteriales</taxon>
        <taxon>Clostridiaceae</taxon>
        <taxon>Clostridium</taxon>
    </lineage>
</organism>
<dbReference type="InterPro" id="IPR051200">
    <property type="entry name" value="Host-pathogen_enzymatic-act"/>
</dbReference>
<dbReference type="InterPro" id="IPR011964">
    <property type="entry name" value="YVTN_b-propeller_repeat"/>
</dbReference>